<dbReference type="InterPro" id="IPR050107">
    <property type="entry name" value="ABC_carbohydrate_import_ATPase"/>
</dbReference>
<dbReference type="Proteomes" id="UP000248616">
    <property type="component" value="Unassembled WGS sequence"/>
</dbReference>
<evidence type="ECO:0000256" key="6">
    <source>
        <dbReference type="ARBA" id="ARBA00022741"/>
    </source>
</evidence>
<evidence type="ECO:0000313" key="11">
    <source>
        <dbReference type="EMBL" id="PZV39633.1"/>
    </source>
</evidence>
<keyword evidence="9" id="KW-0472">Membrane</keyword>
<dbReference type="GO" id="GO:0005524">
    <property type="term" value="F:ATP binding"/>
    <property type="evidence" value="ECO:0007669"/>
    <property type="project" value="UniProtKB-KW"/>
</dbReference>
<gene>
    <name evidence="11" type="ORF">B5V02_06730</name>
</gene>
<dbReference type="OrthoDB" id="9805029at2"/>
<evidence type="ECO:0000256" key="3">
    <source>
        <dbReference type="ARBA" id="ARBA00022475"/>
    </source>
</evidence>
<dbReference type="CDD" id="cd03216">
    <property type="entry name" value="ABC_Carb_Monos_I"/>
    <property type="match status" value="1"/>
</dbReference>
<dbReference type="CDD" id="cd03215">
    <property type="entry name" value="ABC_Carb_Monos_II"/>
    <property type="match status" value="1"/>
</dbReference>
<dbReference type="AlphaFoldDB" id="A0A2W7CSM0"/>
<evidence type="ECO:0000256" key="8">
    <source>
        <dbReference type="ARBA" id="ARBA00022967"/>
    </source>
</evidence>
<keyword evidence="2" id="KW-0813">Transport</keyword>
<protein>
    <submittedName>
        <fullName evidence="11">Sugar ABC transporter</fullName>
    </submittedName>
</protein>
<dbReference type="PANTHER" id="PTHR43790:SF9">
    <property type="entry name" value="GALACTOFURANOSE TRANSPORTER ATP-BINDING PROTEIN YTFR"/>
    <property type="match status" value="1"/>
</dbReference>
<evidence type="ECO:0000256" key="7">
    <source>
        <dbReference type="ARBA" id="ARBA00022840"/>
    </source>
</evidence>
<evidence type="ECO:0000256" key="5">
    <source>
        <dbReference type="ARBA" id="ARBA00022737"/>
    </source>
</evidence>
<keyword evidence="3" id="KW-1003">Cell membrane</keyword>
<reference evidence="12" key="1">
    <citation type="submission" date="2017-03" db="EMBL/GenBank/DDBJ databases">
        <authorList>
            <person name="Safronova V.I."/>
            <person name="Sazanova A.L."/>
            <person name="Chirak E.R."/>
        </authorList>
    </citation>
    <scope>NUCLEOTIDE SEQUENCE [LARGE SCALE GENOMIC DNA]</scope>
    <source>
        <strain evidence="12">Ach-343</strain>
    </source>
</reference>
<evidence type="ECO:0000256" key="9">
    <source>
        <dbReference type="ARBA" id="ARBA00023136"/>
    </source>
</evidence>
<keyword evidence="6" id="KW-0547">Nucleotide-binding</keyword>
<comment type="subcellular location">
    <subcellularLocation>
        <location evidence="1">Cell membrane</location>
        <topology evidence="1">Peripheral membrane protein</topology>
    </subcellularLocation>
</comment>
<keyword evidence="5" id="KW-0677">Repeat</keyword>
<dbReference type="RefSeq" id="WP_111543379.1">
    <property type="nucleotide sequence ID" value="NZ_MZXV01000013.1"/>
</dbReference>
<proteinExistence type="predicted"/>
<keyword evidence="4" id="KW-0762">Sugar transport</keyword>
<name>A0A2W7CSM0_9HYPH</name>
<organism evidence="11 12">
    <name type="scientific">Mesorhizobium kowhaii</name>
    <dbReference type="NCBI Taxonomy" id="1300272"/>
    <lineage>
        <taxon>Bacteria</taxon>
        <taxon>Pseudomonadati</taxon>
        <taxon>Pseudomonadota</taxon>
        <taxon>Alphaproteobacteria</taxon>
        <taxon>Hyphomicrobiales</taxon>
        <taxon>Phyllobacteriaceae</taxon>
        <taxon>Mesorhizobium</taxon>
    </lineage>
</organism>
<evidence type="ECO:0000256" key="2">
    <source>
        <dbReference type="ARBA" id="ARBA00022448"/>
    </source>
</evidence>
<feature type="domain" description="ABC transporter" evidence="10">
    <location>
        <begin position="276"/>
        <end position="517"/>
    </location>
</feature>
<dbReference type="SMART" id="SM00382">
    <property type="entry name" value="AAA"/>
    <property type="match status" value="2"/>
</dbReference>
<dbReference type="FunFam" id="3.40.50.300:FF:000127">
    <property type="entry name" value="Ribose import ATP-binding protein RbsA"/>
    <property type="match status" value="1"/>
</dbReference>
<keyword evidence="7" id="KW-0067">ATP-binding</keyword>
<dbReference type="GO" id="GO:0016887">
    <property type="term" value="F:ATP hydrolysis activity"/>
    <property type="evidence" value="ECO:0007669"/>
    <property type="project" value="InterPro"/>
</dbReference>
<keyword evidence="8" id="KW-1278">Translocase</keyword>
<dbReference type="Gene3D" id="3.40.50.300">
    <property type="entry name" value="P-loop containing nucleotide triphosphate hydrolases"/>
    <property type="match status" value="2"/>
</dbReference>
<sequence>MIEQGSISPSSEAPLLRVEGVRKRFGGVNALRGVSLEILSGEVHALLGENGAGKSTLIKILSGVHVHDGGSIEIDGRPASFTSPAQSRDAGVAVVYQDLSLVESLSVADNLMLGREPKTRFGFLKKRQLVAQAEAFLKSQNIPLDARALVGSLPFAYRQMTEIAKALMGDVRLLILDEPTSALTDDEEKILFEAIRAVAARGVGVIYVTHRLNEVFRISNRVTVFRDGQNAGTFVTSQTNMRQLVGAIVGPDHAVLKADSTAAGQSMPSSAPPGSLEKPVLELRGVSNDRLDRTNLELRSGEIHGLAGLIGSGRTEILQTIFGLRPVQSGDASLDGVSLNRTDPAAAIRQGIALVPEDRHVQGLVLEHSIERNLTLPRLPYFSRFGWLQHRSASEHANAAMHRLAVKAPGASTTVKNLSGGNQQKVVFGKWNEPRPRVLLLDEPTVGVDVGAREEIYGVIRAAAAAGSGVLLVSSDLSELLQLCDRISIVVDGRITKTIARQEFGSAEDLHHLIQLSQPSEEHAA</sequence>
<dbReference type="InterPro" id="IPR003593">
    <property type="entry name" value="AAA+_ATPase"/>
</dbReference>
<comment type="caution">
    <text evidence="11">The sequence shown here is derived from an EMBL/GenBank/DDBJ whole genome shotgun (WGS) entry which is preliminary data.</text>
</comment>
<dbReference type="GO" id="GO:0005886">
    <property type="term" value="C:plasma membrane"/>
    <property type="evidence" value="ECO:0007669"/>
    <property type="project" value="UniProtKB-SubCell"/>
</dbReference>
<keyword evidence="12" id="KW-1185">Reference proteome</keyword>
<dbReference type="SUPFAM" id="SSF52540">
    <property type="entry name" value="P-loop containing nucleoside triphosphate hydrolases"/>
    <property type="match status" value="2"/>
</dbReference>
<evidence type="ECO:0000313" key="12">
    <source>
        <dbReference type="Proteomes" id="UP000248616"/>
    </source>
</evidence>
<accession>A0A2W7CSM0</accession>
<dbReference type="InterPro" id="IPR027417">
    <property type="entry name" value="P-loop_NTPase"/>
</dbReference>
<dbReference type="InterPro" id="IPR003439">
    <property type="entry name" value="ABC_transporter-like_ATP-bd"/>
</dbReference>
<evidence type="ECO:0000256" key="4">
    <source>
        <dbReference type="ARBA" id="ARBA00022597"/>
    </source>
</evidence>
<feature type="domain" description="ABC transporter" evidence="10">
    <location>
        <begin position="16"/>
        <end position="252"/>
    </location>
</feature>
<dbReference type="Pfam" id="PF00005">
    <property type="entry name" value="ABC_tran"/>
    <property type="match status" value="2"/>
</dbReference>
<evidence type="ECO:0000259" key="10">
    <source>
        <dbReference type="PROSITE" id="PS50893"/>
    </source>
</evidence>
<evidence type="ECO:0000256" key="1">
    <source>
        <dbReference type="ARBA" id="ARBA00004202"/>
    </source>
</evidence>
<dbReference type="PANTHER" id="PTHR43790">
    <property type="entry name" value="CARBOHYDRATE TRANSPORT ATP-BINDING PROTEIN MG119-RELATED"/>
    <property type="match status" value="1"/>
</dbReference>
<dbReference type="EMBL" id="MZXV01000013">
    <property type="protein sequence ID" value="PZV39633.1"/>
    <property type="molecule type" value="Genomic_DNA"/>
</dbReference>
<dbReference type="PROSITE" id="PS50893">
    <property type="entry name" value="ABC_TRANSPORTER_2"/>
    <property type="match status" value="2"/>
</dbReference>